<dbReference type="Pfam" id="PF06197">
    <property type="entry name" value="DUF998"/>
    <property type="match status" value="1"/>
</dbReference>
<accession>A0A848GV93</accession>
<evidence type="ECO:0000256" key="1">
    <source>
        <dbReference type="SAM" id="Phobius"/>
    </source>
</evidence>
<reference evidence="2 3" key="1">
    <citation type="submission" date="2020-04" db="EMBL/GenBank/DDBJ databases">
        <title>Chitinophaga sp. G-6-1-13 sp. nov., isolated from soil.</title>
        <authorList>
            <person name="Dahal R.H."/>
            <person name="Chaudhary D.K."/>
        </authorList>
    </citation>
    <scope>NUCLEOTIDE SEQUENCE [LARGE SCALE GENOMIC DNA]</scope>
    <source>
        <strain evidence="2 3">G-6-1-13</strain>
    </source>
</reference>
<protein>
    <submittedName>
        <fullName evidence="2">DUF998 domain-containing protein</fullName>
    </submittedName>
</protein>
<feature type="transmembrane region" description="Helical" evidence="1">
    <location>
        <begin position="59"/>
        <end position="81"/>
    </location>
</feature>
<proteinExistence type="predicted"/>
<dbReference type="Proteomes" id="UP000583266">
    <property type="component" value="Unassembled WGS sequence"/>
</dbReference>
<organism evidence="2 3">
    <name type="scientific">Chitinophaga fulva</name>
    <dbReference type="NCBI Taxonomy" id="2728842"/>
    <lineage>
        <taxon>Bacteria</taxon>
        <taxon>Pseudomonadati</taxon>
        <taxon>Bacteroidota</taxon>
        <taxon>Chitinophagia</taxon>
        <taxon>Chitinophagales</taxon>
        <taxon>Chitinophagaceae</taxon>
        <taxon>Chitinophaga</taxon>
    </lineage>
</organism>
<feature type="transmembrane region" description="Helical" evidence="1">
    <location>
        <begin position="161"/>
        <end position="181"/>
    </location>
</feature>
<name>A0A848GV93_9BACT</name>
<feature type="transmembrane region" description="Helical" evidence="1">
    <location>
        <begin position="129"/>
        <end position="149"/>
    </location>
</feature>
<keyword evidence="1" id="KW-0812">Transmembrane</keyword>
<evidence type="ECO:0000313" key="2">
    <source>
        <dbReference type="EMBL" id="NML40633.1"/>
    </source>
</evidence>
<gene>
    <name evidence="2" type="ORF">HHL17_25780</name>
</gene>
<dbReference type="EMBL" id="JABBGC010000003">
    <property type="protein sequence ID" value="NML40633.1"/>
    <property type="molecule type" value="Genomic_DNA"/>
</dbReference>
<feature type="transmembrane region" description="Helical" evidence="1">
    <location>
        <begin position="88"/>
        <end position="109"/>
    </location>
</feature>
<keyword evidence="3" id="KW-1185">Reference proteome</keyword>
<dbReference type="AlphaFoldDB" id="A0A848GV93"/>
<comment type="caution">
    <text evidence="2">The sequence shown here is derived from an EMBL/GenBank/DDBJ whole genome shotgun (WGS) entry which is preliminary data.</text>
</comment>
<feature type="transmembrane region" description="Helical" evidence="1">
    <location>
        <begin position="21"/>
        <end position="39"/>
    </location>
</feature>
<dbReference type="InterPro" id="IPR009339">
    <property type="entry name" value="DUF998"/>
</dbReference>
<keyword evidence="1" id="KW-0472">Membrane</keyword>
<sequence>MAKKLIITKPTSRTQLVLSKISVITGILYVSLLLLLHLLEPGFDPSWRFISEYALGKSGWLMNIVFLSFVVSSLSCGLSVFPQVKTIVGYIGLIILAIGAAGIFIAAIFNTDPVTTGPDKLTFSGKMHYMGASLDYTPLAMLLLAFGLGRTVAWRPVRKKLLVAAAIPILLTIAFMASMPADYKFGPGVYTGLIGRFLFASYLVFILMVGTHVRRLYATGANR</sequence>
<feature type="transmembrane region" description="Helical" evidence="1">
    <location>
        <begin position="193"/>
        <end position="213"/>
    </location>
</feature>
<keyword evidence="1" id="KW-1133">Transmembrane helix</keyword>
<evidence type="ECO:0000313" key="3">
    <source>
        <dbReference type="Proteomes" id="UP000583266"/>
    </source>
</evidence>